<evidence type="ECO:0000256" key="3">
    <source>
        <dbReference type="ARBA" id="ARBA00022490"/>
    </source>
</evidence>
<keyword evidence="4" id="KW-0479">Metal-binding</keyword>
<dbReference type="GO" id="GO:0005975">
    <property type="term" value="P:carbohydrate metabolic process"/>
    <property type="evidence" value="ECO:0007669"/>
    <property type="project" value="InterPro"/>
</dbReference>
<comment type="subcellular location">
    <subcellularLocation>
        <location evidence="1">Cytoplasm</location>
    </subcellularLocation>
</comment>
<dbReference type="PANTHER" id="PTHR42891:SF1">
    <property type="entry name" value="D-GLYCERO-BETA-D-MANNO-HEPTOSE-1,7-BISPHOSPHATE 7-PHOSPHATASE"/>
    <property type="match status" value="1"/>
</dbReference>
<organism evidence="8 9">
    <name type="scientific">Nitrolancea hollandica Lb</name>
    <dbReference type="NCBI Taxonomy" id="1129897"/>
    <lineage>
        <taxon>Bacteria</taxon>
        <taxon>Pseudomonadati</taxon>
        <taxon>Thermomicrobiota</taxon>
        <taxon>Thermomicrobia</taxon>
        <taxon>Sphaerobacterales</taxon>
        <taxon>Sphaerobacterineae</taxon>
        <taxon>Sphaerobacteraceae</taxon>
        <taxon>Nitrolancea</taxon>
    </lineage>
</organism>
<keyword evidence="3" id="KW-0963">Cytoplasm</keyword>
<dbReference type="InterPro" id="IPR006543">
    <property type="entry name" value="Histidinol-phos"/>
</dbReference>
<dbReference type="SUPFAM" id="SSF56784">
    <property type="entry name" value="HAD-like"/>
    <property type="match status" value="1"/>
</dbReference>
<comment type="similarity">
    <text evidence="2">Belongs to the GmhB family.</text>
</comment>
<name>I4EI30_9BACT</name>
<dbReference type="InterPro" id="IPR036412">
    <property type="entry name" value="HAD-like_sf"/>
</dbReference>
<keyword evidence="5" id="KW-0378">Hydrolase</keyword>
<dbReference type="GO" id="GO:0016791">
    <property type="term" value="F:phosphatase activity"/>
    <property type="evidence" value="ECO:0007669"/>
    <property type="project" value="InterPro"/>
</dbReference>
<evidence type="ECO:0000256" key="6">
    <source>
        <dbReference type="ARBA" id="ARBA00023277"/>
    </source>
</evidence>
<dbReference type="InterPro" id="IPR004446">
    <property type="entry name" value="Heptose_bisP_phosphatase"/>
</dbReference>
<dbReference type="NCBIfam" id="TIGR01662">
    <property type="entry name" value="HAD-SF-IIIA"/>
    <property type="match status" value="1"/>
</dbReference>
<accession>I4EI30</accession>
<dbReference type="GO" id="GO:0005737">
    <property type="term" value="C:cytoplasm"/>
    <property type="evidence" value="ECO:0007669"/>
    <property type="project" value="UniProtKB-SubCell"/>
</dbReference>
<dbReference type="Gene3D" id="3.40.50.1000">
    <property type="entry name" value="HAD superfamily/HAD-like"/>
    <property type="match status" value="1"/>
</dbReference>
<keyword evidence="6" id="KW-0119">Carbohydrate metabolism</keyword>
<evidence type="ECO:0000256" key="2">
    <source>
        <dbReference type="ARBA" id="ARBA00005628"/>
    </source>
</evidence>
<protein>
    <recommendedName>
        <fullName evidence="7">D,D-heptose 1,7-bisphosphate phosphatase</fullName>
    </recommendedName>
</protein>
<dbReference type="PANTHER" id="PTHR42891">
    <property type="entry name" value="D-GLYCERO-BETA-D-MANNO-HEPTOSE-1,7-BISPHOSPHATE 7-PHOSPHATASE"/>
    <property type="match status" value="1"/>
</dbReference>
<reference evidence="8 9" key="1">
    <citation type="journal article" date="2012" name="ISME J.">
        <title>Nitrification expanded: discovery, physiology and genomics of a nitrite-oxidizing bacterium from the phylum Chloroflexi.</title>
        <authorList>
            <person name="Sorokin D.Y."/>
            <person name="Lucker S."/>
            <person name="Vejmelkova D."/>
            <person name="Kostrikina N.A."/>
            <person name="Kleerebezem R."/>
            <person name="Rijpstra W.I."/>
            <person name="Damste J.S."/>
            <person name="Le Paslier D."/>
            <person name="Muyzer G."/>
            <person name="Wagner M."/>
            <person name="van Loosdrecht M.C."/>
            <person name="Daims H."/>
        </authorList>
    </citation>
    <scope>NUCLEOTIDE SEQUENCE [LARGE SCALE GENOMIC DNA]</scope>
    <source>
        <strain evidence="9">none</strain>
    </source>
</reference>
<dbReference type="EMBL" id="CAGS01000260">
    <property type="protein sequence ID" value="CCF84342.1"/>
    <property type="molecule type" value="Genomic_DNA"/>
</dbReference>
<evidence type="ECO:0000256" key="7">
    <source>
        <dbReference type="ARBA" id="ARBA00031828"/>
    </source>
</evidence>
<dbReference type="NCBIfam" id="TIGR01656">
    <property type="entry name" value="Histidinol-ppas"/>
    <property type="match status" value="1"/>
</dbReference>
<proteinExistence type="inferred from homology"/>
<dbReference type="AlphaFoldDB" id="I4EI30"/>
<comment type="caution">
    <text evidence="8">The sequence shown here is derived from an EMBL/GenBank/DDBJ whole genome shotgun (WGS) entry which is preliminary data.</text>
</comment>
<evidence type="ECO:0000313" key="8">
    <source>
        <dbReference type="EMBL" id="CCF84342.1"/>
    </source>
</evidence>
<sequence>MKRRALFLDRDGTLVHPRHYPSRPEELRVYAGIGRELRRFQEAGFRLVVITNQSGLARGLFSNADLQRMHAHLIAELTGAGVRLDGIYHCPHHPDGVIPELSVRCRCRKPEPGMLLRAAADLDLDLRRSWVVGDILDDVEAGNRAGCRSVLVDLGTEPPPDQPLRRPDFVARDTRHALRMIRAVEQFGPPVDLAYRPPSWQRMAGSVIPPHAFLARRMTGETNGRRG</sequence>
<evidence type="ECO:0000256" key="1">
    <source>
        <dbReference type="ARBA" id="ARBA00004496"/>
    </source>
</evidence>
<evidence type="ECO:0000256" key="4">
    <source>
        <dbReference type="ARBA" id="ARBA00022723"/>
    </source>
</evidence>
<dbReference type="CDD" id="cd07503">
    <property type="entry name" value="HAD_HisB-N"/>
    <property type="match status" value="1"/>
</dbReference>
<evidence type="ECO:0000313" key="9">
    <source>
        <dbReference type="Proteomes" id="UP000004221"/>
    </source>
</evidence>
<dbReference type="InterPro" id="IPR023214">
    <property type="entry name" value="HAD_sf"/>
</dbReference>
<dbReference type="Pfam" id="PF13242">
    <property type="entry name" value="Hydrolase_like"/>
    <property type="match status" value="1"/>
</dbReference>
<keyword evidence="9" id="KW-1185">Reference proteome</keyword>
<dbReference type="InterPro" id="IPR006549">
    <property type="entry name" value="HAD-SF_hydro_IIIA"/>
</dbReference>
<evidence type="ECO:0000256" key="5">
    <source>
        <dbReference type="ARBA" id="ARBA00022801"/>
    </source>
</evidence>
<dbReference type="OrthoDB" id="9801899at2"/>
<dbReference type="RefSeq" id="WP_008478439.1">
    <property type="nucleotide sequence ID" value="NZ_CAGS01000260.1"/>
</dbReference>
<gene>
    <name evidence="8" type="ORF">NITHO_3320010</name>
</gene>
<dbReference type="Proteomes" id="UP000004221">
    <property type="component" value="Unassembled WGS sequence"/>
</dbReference>
<dbReference type="GO" id="GO:0046872">
    <property type="term" value="F:metal ion binding"/>
    <property type="evidence" value="ECO:0007669"/>
    <property type="project" value="UniProtKB-KW"/>
</dbReference>